<protein>
    <recommendedName>
        <fullName evidence="3">CCHC-type domain-containing protein</fullName>
    </recommendedName>
</protein>
<evidence type="ECO:0000313" key="1">
    <source>
        <dbReference type="EMBL" id="GAA0172962.1"/>
    </source>
</evidence>
<organism evidence="1 2">
    <name type="scientific">Lithospermum erythrorhizon</name>
    <name type="common">Purple gromwell</name>
    <name type="synonym">Lithospermum officinale var. erythrorhizon</name>
    <dbReference type="NCBI Taxonomy" id="34254"/>
    <lineage>
        <taxon>Eukaryota</taxon>
        <taxon>Viridiplantae</taxon>
        <taxon>Streptophyta</taxon>
        <taxon>Embryophyta</taxon>
        <taxon>Tracheophyta</taxon>
        <taxon>Spermatophyta</taxon>
        <taxon>Magnoliopsida</taxon>
        <taxon>eudicotyledons</taxon>
        <taxon>Gunneridae</taxon>
        <taxon>Pentapetalae</taxon>
        <taxon>asterids</taxon>
        <taxon>lamiids</taxon>
        <taxon>Boraginales</taxon>
        <taxon>Boraginaceae</taxon>
        <taxon>Boraginoideae</taxon>
        <taxon>Lithospermeae</taxon>
        <taxon>Lithospermum</taxon>
    </lineage>
</organism>
<proteinExistence type="predicted"/>
<comment type="caution">
    <text evidence="1">The sequence shown here is derived from an EMBL/GenBank/DDBJ whole genome shotgun (WGS) entry which is preliminary data.</text>
</comment>
<dbReference type="SUPFAM" id="SSF57756">
    <property type="entry name" value="Retrovirus zinc finger-like domains"/>
    <property type="match status" value="1"/>
</dbReference>
<dbReference type="EMBL" id="BAABME010008380">
    <property type="protein sequence ID" value="GAA0172962.1"/>
    <property type="molecule type" value="Genomic_DNA"/>
</dbReference>
<evidence type="ECO:0008006" key="3">
    <source>
        <dbReference type="Google" id="ProtNLM"/>
    </source>
</evidence>
<sequence>MKGEKSKEYPPCKHCGKKGHPPFKCWRKPDVKCAKCNKQGHHEKICMTEIQQTENAQIANVHEKEKLFVASCFSCSSSSDSWLVDSGCTNYMTGDKELFRELDKS</sequence>
<dbReference type="Proteomes" id="UP001454036">
    <property type="component" value="Unassembled WGS sequence"/>
</dbReference>
<dbReference type="GO" id="GO:0003676">
    <property type="term" value="F:nucleic acid binding"/>
    <property type="evidence" value="ECO:0007669"/>
    <property type="project" value="InterPro"/>
</dbReference>
<evidence type="ECO:0000313" key="2">
    <source>
        <dbReference type="Proteomes" id="UP001454036"/>
    </source>
</evidence>
<gene>
    <name evidence="1" type="ORF">LIER_26680</name>
</gene>
<accession>A0AAV3RF32</accession>
<reference evidence="1 2" key="1">
    <citation type="submission" date="2024-01" db="EMBL/GenBank/DDBJ databases">
        <title>The complete chloroplast genome sequence of Lithospermum erythrorhizon: insights into the phylogenetic relationship among Boraginaceae species and the maternal lineages of purple gromwells.</title>
        <authorList>
            <person name="Okada T."/>
            <person name="Watanabe K."/>
        </authorList>
    </citation>
    <scope>NUCLEOTIDE SEQUENCE [LARGE SCALE GENOMIC DNA]</scope>
</reference>
<name>A0AAV3RF32_LITER</name>
<dbReference type="GO" id="GO:0008270">
    <property type="term" value="F:zinc ion binding"/>
    <property type="evidence" value="ECO:0007669"/>
    <property type="project" value="InterPro"/>
</dbReference>
<dbReference type="InterPro" id="IPR036875">
    <property type="entry name" value="Znf_CCHC_sf"/>
</dbReference>
<keyword evidence="2" id="KW-1185">Reference proteome</keyword>
<dbReference type="AlphaFoldDB" id="A0AAV3RF32"/>